<evidence type="ECO:0000313" key="2">
    <source>
        <dbReference type="EMBL" id="MDQ1148552.1"/>
    </source>
</evidence>
<sequence>MIEKGLQMNNKQTKIRNLQELKAEILRLKTLKNEQELYLKAQFTLLNNKIEAPIRFFNSLKNNIPGANIIQQMFAKSNNPDSDWLTKILRIGVPFVMNRLFLKNTGVFKKAIMLLLSERAVGQINQDKISGLIGKFTSFIRPKKKKKNKFAQTESASIKDEVNEYGIPSYSETY</sequence>
<dbReference type="EMBL" id="JAUTBA010000001">
    <property type="protein sequence ID" value="MDQ1148552.1"/>
    <property type="molecule type" value="Genomic_DNA"/>
</dbReference>
<feature type="coiled-coil region" evidence="1">
    <location>
        <begin position="8"/>
        <end position="38"/>
    </location>
</feature>
<keyword evidence="1" id="KW-0175">Coiled coil</keyword>
<protein>
    <submittedName>
        <fullName evidence="2">Uncharacterized protein</fullName>
    </submittedName>
</protein>
<dbReference type="Proteomes" id="UP001244640">
    <property type="component" value="Unassembled WGS sequence"/>
</dbReference>
<organism evidence="2 3">
    <name type="scientific">Sphingobacterium zeae</name>
    <dbReference type="NCBI Taxonomy" id="1776859"/>
    <lineage>
        <taxon>Bacteria</taxon>
        <taxon>Pseudomonadati</taxon>
        <taxon>Bacteroidota</taxon>
        <taxon>Sphingobacteriia</taxon>
        <taxon>Sphingobacteriales</taxon>
        <taxon>Sphingobacteriaceae</taxon>
        <taxon>Sphingobacterium</taxon>
    </lineage>
</organism>
<evidence type="ECO:0000313" key="3">
    <source>
        <dbReference type="Proteomes" id="UP001244640"/>
    </source>
</evidence>
<comment type="caution">
    <text evidence="2">The sequence shown here is derived from an EMBL/GenBank/DDBJ whole genome shotgun (WGS) entry which is preliminary data.</text>
</comment>
<name>A0ABU0U0R0_9SPHI</name>
<evidence type="ECO:0000256" key="1">
    <source>
        <dbReference type="SAM" id="Coils"/>
    </source>
</evidence>
<accession>A0ABU0U0R0</accession>
<gene>
    <name evidence="2" type="ORF">QE382_000536</name>
</gene>
<proteinExistence type="predicted"/>
<keyword evidence="3" id="KW-1185">Reference proteome</keyword>
<reference evidence="2 3" key="1">
    <citation type="submission" date="2023-07" db="EMBL/GenBank/DDBJ databases">
        <title>Functional and genomic diversity of the sorghum phyllosphere microbiome.</title>
        <authorList>
            <person name="Shade A."/>
        </authorList>
    </citation>
    <scope>NUCLEOTIDE SEQUENCE [LARGE SCALE GENOMIC DNA]</scope>
    <source>
        <strain evidence="2 3">SORGH_AS_0892</strain>
    </source>
</reference>